<name>A0A382DWI0_9ZZZZ</name>
<dbReference type="AlphaFoldDB" id="A0A382DWI0"/>
<sequence length="290" mass="34449">MKKIKVKISAFNRYLISFRNSIIKKIKSFLFSIEIKNFIIKQLRLIRFPQEIKKILFFFIRLEFMQNIKFKTSVFSRYLISLIVLLFSYLFYLSIPVFYNYGDLQKDITKKLLKEFNLNAALSANITYKILPSPNFEISNVILSTDSDKKFNEFAQIKKLKIYVSIRKLHSQKELEIKKIIFLEANLNIYKNSFYYINDFFRKKSSSKKIIIKKSKIFFRESVDKNDAIALSSIQKSKIFYDEKENSNKIIIDGSIFNTQYNLNFSRSIANKSLTNFQINFKQLNAKINN</sequence>
<keyword evidence="1" id="KW-0472">Membrane</keyword>
<reference evidence="2" key="1">
    <citation type="submission" date="2018-05" db="EMBL/GenBank/DDBJ databases">
        <authorList>
            <person name="Lanie J.A."/>
            <person name="Ng W.-L."/>
            <person name="Kazmierczak K.M."/>
            <person name="Andrzejewski T.M."/>
            <person name="Davidsen T.M."/>
            <person name="Wayne K.J."/>
            <person name="Tettelin H."/>
            <person name="Glass J.I."/>
            <person name="Rusch D."/>
            <person name="Podicherti R."/>
            <person name="Tsui H.-C.T."/>
            <person name="Winkler M.E."/>
        </authorList>
    </citation>
    <scope>NUCLEOTIDE SEQUENCE</scope>
</reference>
<accession>A0A382DWI0</accession>
<keyword evidence="1" id="KW-0812">Transmembrane</keyword>
<evidence type="ECO:0000313" key="2">
    <source>
        <dbReference type="EMBL" id="SVB42499.1"/>
    </source>
</evidence>
<organism evidence="2">
    <name type="scientific">marine metagenome</name>
    <dbReference type="NCBI Taxonomy" id="408172"/>
    <lineage>
        <taxon>unclassified sequences</taxon>
        <taxon>metagenomes</taxon>
        <taxon>ecological metagenomes</taxon>
    </lineage>
</organism>
<keyword evidence="1" id="KW-1133">Transmembrane helix</keyword>
<dbReference type="EMBL" id="UINC01041352">
    <property type="protein sequence ID" value="SVB42499.1"/>
    <property type="molecule type" value="Genomic_DNA"/>
</dbReference>
<protein>
    <submittedName>
        <fullName evidence="2">Uncharacterized protein</fullName>
    </submittedName>
</protein>
<gene>
    <name evidence="2" type="ORF">METZ01_LOCUS195353</name>
</gene>
<proteinExistence type="predicted"/>
<evidence type="ECO:0000256" key="1">
    <source>
        <dbReference type="SAM" id="Phobius"/>
    </source>
</evidence>
<feature type="transmembrane region" description="Helical" evidence="1">
    <location>
        <begin position="78"/>
        <end position="99"/>
    </location>
</feature>
<feature type="non-terminal residue" evidence="2">
    <location>
        <position position="290"/>
    </location>
</feature>